<dbReference type="RefSeq" id="WP_147813753.1">
    <property type="nucleotide sequence ID" value="NZ_BPRA01000006.1"/>
</dbReference>
<keyword evidence="2" id="KW-1277">Toxin-antitoxin system</keyword>
<evidence type="ECO:0000313" key="5">
    <source>
        <dbReference type="Proteomes" id="UP001055101"/>
    </source>
</evidence>
<dbReference type="Proteomes" id="UP001055101">
    <property type="component" value="Unassembled WGS sequence"/>
</dbReference>
<organism evidence="4 5">
    <name type="scientific">Methylobacterium thuringiense</name>
    <dbReference type="NCBI Taxonomy" id="1003091"/>
    <lineage>
        <taxon>Bacteria</taxon>
        <taxon>Pseudomonadati</taxon>
        <taxon>Pseudomonadota</taxon>
        <taxon>Alphaproteobacteria</taxon>
        <taxon>Hyphomicrobiales</taxon>
        <taxon>Methylobacteriaceae</taxon>
        <taxon>Methylobacterium</taxon>
    </lineage>
</organism>
<dbReference type="InterPro" id="IPR035093">
    <property type="entry name" value="RelE/ParE_toxin_dom_sf"/>
</dbReference>
<dbReference type="PANTHER" id="PTHR33755">
    <property type="entry name" value="TOXIN PARE1-RELATED"/>
    <property type="match status" value="1"/>
</dbReference>
<dbReference type="InterPro" id="IPR051803">
    <property type="entry name" value="TA_system_RelE-like_toxin"/>
</dbReference>
<evidence type="ECO:0000256" key="3">
    <source>
        <dbReference type="PIRNR" id="PIRNR029218"/>
    </source>
</evidence>
<gene>
    <name evidence="4" type="primary">parE1</name>
    <name evidence="4" type="ORF">EKPJFOCH_1526</name>
</gene>
<protein>
    <recommendedName>
        <fullName evidence="3">Toxin</fullName>
    </recommendedName>
</protein>
<dbReference type="PIRSF" id="PIRSF029218">
    <property type="entry name" value="ParE"/>
    <property type="match status" value="1"/>
</dbReference>
<evidence type="ECO:0000256" key="2">
    <source>
        <dbReference type="ARBA" id="ARBA00022649"/>
    </source>
</evidence>
<comment type="caution">
    <text evidence="4">The sequence shown here is derived from an EMBL/GenBank/DDBJ whole genome shotgun (WGS) entry which is preliminary data.</text>
</comment>
<keyword evidence="5" id="KW-1185">Reference proteome</keyword>
<evidence type="ECO:0000313" key="4">
    <source>
        <dbReference type="EMBL" id="GJE55039.1"/>
    </source>
</evidence>
<dbReference type="InterPro" id="IPR028344">
    <property type="entry name" value="ParE1/4"/>
</dbReference>
<dbReference type="EMBL" id="BPRA01000006">
    <property type="protein sequence ID" value="GJE55039.1"/>
    <property type="molecule type" value="Genomic_DNA"/>
</dbReference>
<name>A0ABQ4TL77_9HYPH</name>
<dbReference type="Gene3D" id="3.30.2310.20">
    <property type="entry name" value="RelE-like"/>
    <property type="match status" value="1"/>
</dbReference>
<dbReference type="InterPro" id="IPR007712">
    <property type="entry name" value="RelE/ParE_toxin"/>
</dbReference>
<dbReference type="PANTHER" id="PTHR33755:SF9">
    <property type="entry name" value="TOXIN PARE1"/>
    <property type="match status" value="1"/>
</dbReference>
<accession>A0ABQ4TL77</accession>
<evidence type="ECO:0000256" key="1">
    <source>
        <dbReference type="ARBA" id="ARBA00006226"/>
    </source>
</evidence>
<sequence length="96" mass="10762">MGFTLSPRARADLDGIWDYTAEHWNADQADRYIRQLAEAFGNIADGSIPGRAANDIRKGYFKVPVGSHVVFYRHAAAGDVVVIRVLHQRMDVARHL</sequence>
<comment type="similarity">
    <text evidence="1 3">Belongs to the RelE toxin family.</text>
</comment>
<dbReference type="Pfam" id="PF05016">
    <property type="entry name" value="ParE_toxin"/>
    <property type="match status" value="1"/>
</dbReference>
<reference evidence="4" key="1">
    <citation type="journal article" date="2021" name="Front. Microbiol.">
        <title>Comprehensive Comparative Genomics and Phenotyping of Methylobacterium Species.</title>
        <authorList>
            <person name="Alessa O."/>
            <person name="Ogura Y."/>
            <person name="Fujitani Y."/>
            <person name="Takami H."/>
            <person name="Hayashi T."/>
            <person name="Sahin N."/>
            <person name="Tani A."/>
        </authorList>
    </citation>
    <scope>NUCLEOTIDE SEQUENCE</scope>
    <source>
        <strain evidence="4">DSM 23674</strain>
    </source>
</reference>
<proteinExistence type="inferred from homology"/>
<reference evidence="4" key="2">
    <citation type="submission" date="2021-08" db="EMBL/GenBank/DDBJ databases">
        <authorList>
            <person name="Tani A."/>
            <person name="Ola A."/>
            <person name="Ogura Y."/>
            <person name="Katsura K."/>
            <person name="Hayashi T."/>
        </authorList>
    </citation>
    <scope>NUCLEOTIDE SEQUENCE</scope>
    <source>
        <strain evidence="4">DSM 23674</strain>
    </source>
</reference>